<proteinExistence type="predicted"/>
<evidence type="ECO:0008006" key="3">
    <source>
        <dbReference type="Google" id="ProtNLM"/>
    </source>
</evidence>
<dbReference type="AlphaFoldDB" id="A0A2R4WYJ6"/>
<sequence>MTCPQCDAETVVVGIPDAYADHLPEGESGVAVCRRCLTVTPQPERPATDGDLQSVSEAFPADPEAAIPMALAVGLLDSLAHHRRSIERLFEAVAEAGSDPMLALERLADDRELEPAVDLGARHRQLDQLLG</sequence>
<dbReference type="GeneID" id="36511272"/>
<name>A0A2R4WYJ6_9EURY</name>
<protein>
    <recommendedName>
        <fullName evidence="3">Small CPxCG-related zinc finger protein</fullName>
    </recommendedName>
</protein>
<dbReference type="Pfam" id="PF19792">
    <property type="entry name" value="DUF6276"/>
    <property type="match status" value="1"/>
</dbReference>
<evidence type="ECO:0000313" key="1">
    <source>
        <dbReference type="EMBL" id="AWB26596.1"/>
    </source>
</evidence>
<reference evidence="1 2" key="1">
    <citation type="submission" date="2018-04" db="EMBL/GenBank/DDBJ databases">
        <title>Halococcoides cellulosivorans gen. nov., sp. nov., an extremely halophilic cellulose-utilizing haloarchaeon from hypersaline lakes.</title>
        <authorList>
            <person name="Sorokin D.Y."/>
            <person name="Toshchakov S.V."/>
            <person name="Samarov N.I."/>
            <person name="Korzhenkov A."/>
            <person name="Kublanov I.V."/>
        </authorList>
    </citation>
    <scope>NUCLEOTIDE SEQUENCE [LARGE SCALE GENOMIC DNA]</scope>
    <source>
        <strain evidence="1 2">HArcel1</strain>
    </source>
</reference>
<accession>A0A2R4WYJ6</accession>
<dbReference type="Proteomes" id="UP000244727">
    <property type="component" value="Chromosome"/>
</dbReference>
<dbReference type="KEGG" id="harc:HARCEL1_02155"/>
<dbReference type="InterPro" id="IPR046243">
    <property type="entry name" value="DUF6276"/>
</dbReference>
<dbReference type="EMBL" id="CP028858">
    <property type="protein sequence ID" value="AWB26596.1"/>
    <property type="molecule type" value="Genomic_DNA"/>
</dbReference>
<gene>
    <name evidence="1" type="ORF">HARCEL1_02155</name>
</gene>
<evidence type="ECO:0000313" key="2">
    <source>
        <dbReference type="Proteomes" id="UP000244727"/>
    </source>
</evidence>
<organism evidence="1 2">
    <name type="scientific">Halococcoides cellulosivorans</name>
    <dbReference type="NCBI Taxonomy" id="1679096"/>
    <lineage>
        <taxon>Archaea</taxon>
        <taxon>Methanobacteriati</taxon>
        <taxon>Methanobacteriota</taxon>
        <taxon>Stenosarchaea group</taxon>
        <taxon>Halobacteria</taxon>
        <taxon>Halobacteriales</taxon>
        <taxon>Haloarculaceae</taxon>
        <taxon>Halococcoides</taxon>
    </lineage>
</organism>
<dbReference type="RefSeq" id="WP_108380965.1">
    <property type="nucleotide sequence ID" value="NZ_CP028858.1"/>
</dbReference>
<keyword evidence="2" id="KW-1185">Reference proteome</keyword>